<evidence type="ECO:0000313" key="1">
    <source>
        <dbReference type="EMBL" id="HEC06641.1"/>
    </source>
</evidence>
<protein>
    <submittedName>
        <fullName evidence="1">Glycosyltransferase</fullName>
    </submittedName>
</protein>
<organism evidence="1">
    <name type="scientific">Thiolapillus brandeum</name>
    <dbReference type="NCBI Taxonomy" id="1076588"/>
    <lineage>
        <taxon>Bacteria</taxon>
        <taxon>Pseudomonadati</taxon>
        <taxon>Pseudomonadota</taxon>
        <taxon>Gammaproteobacteria</taxon>
        <taxon>Chromatiales</taxon>
        <taxon>Sedimenticolaceae</taxon>
        <taxon>Thiolapillus</taxon>
    </lineage>
</organism>
<gene>
    <name evidence="1" type="ORF">ENJ12_07305</name>
</gene>
<name>A0A831RT78_9GAMM</name>
<proteinExistence type="predicted"/>
<dbReference type="AlphaFoldDB" id="A0A831RT78"/>
<comment type="caution">
    <text evidence="1">The sequence shown here is derived from an EMBL/GenBank/DDBJ whole genome shotgun (WGS) entry which is preliminary data.</text>
</comment>
<feature type="non-terminal residue" evidence="1">
    <location>
        <position position="198"/>
    </location>
</feature>
<reference evidence="1" key="1">
    <citation type="journal article" date="2020" name="mSystems">
        <title>Genome- and Community-Level Interaction Insights into Carbon Utilization and Element Cycling Functions of Hydrothermarchaeota in Hydrothermal Sediment.</title>
        <authorList>
            <person name="Zhou Z."/>
            <person name="Liu Y."/>
            <person name="Xu W."/>
            <person name="Pan J."/>
            <person name="Luo Z.H."/>
            <person name="Li M."/>
        </authorList>
    </citation>
    <scope>NUCLEOTIDE SEQUENCE [LARGE SCALE GENOMIC DNA]</scope>
    <source>
        <strain evidence="1">HyVt-458</strain>
    </source>
</reference>
<dbReference type="Proteomes" id="UP000886339">
    <property type="component" value="Unassembled WGS sequence"/>
</dbReference>
<sequence length="198" mass="22672">MHQLQNTDTGNRTLLAIGHVWPEPQSSAAGGHMLSLLRMFRDRGYRVVFACSAQRSAHMADLEKENIQGADILLNDSGFDTFVSGLRPDIVLFDRFMTEEQFAWRVEQACPDALRILDTEDLQCLRKARWQALKENRPLQREDLFSDVARREIAAILRSDLSLIISDHEVRLLQDTFGVDPVLLHHLPFMVDLMHLPP</sequence>
<dbReference type="EMBL" id="DRLF01000255">
    <property type="protein sequence ID" value="HEC06641.1"/>
    <property type="molecule type" value="Genomic_DNA"/>
</dbReference>
<accession>A0A831RT78</accession>